<dbReference type="EMBL" id="SJPY01000001">
    <property type="protein sequence ID" value="TWU45932.1"/>
    <property type="molecule type" value="Genomic_DNA"/>
</dbReference>
<proteinExistence type="predicted"/>
<dbReference type="SUPFAM" id="SSF46689">
    <property type="entry name" value="Homeodomain-like"/>
    <property type="match status" value="1"/>
</dbReference>
<name>A0A5C6EA98_9BACT</name>
<dbReference type="GO" id="GO:0005524">
    <property type="term" value="F:ATP binding"/>
    <property type="evidence" value="ECO:0007669"/>
    <property type="project" value="UniProtKB-KW"/>
</dbReference>
<comment type="caution">
    <text evidence="9">The sequence shown here is derived from an EMBL/GenBank/DDBJ whole genome shotgun (WGS) entry which is preliminary data.</text>
</comment>
<keyword evidence="5" id="KW-0804">Transcription</keyword>
<dbReference type="SMART" id="SM00240">
    <property type="entry name" value="FHA"/>
    <property type="match status" value="1"/>
</dbReference>
<keyword evidence="10" id="KW-1185">Reference proteome</keyword>
<organism evidence="9 10">
    <name type="scientific">Novipirellula aureliae</name>
    <dbReference type="NCBI Taxonomy" id="2527966"/>
    <lineage>
        <taxon>Bacteria</taxon>
        <taxon>Pseudomonadati</taxon>
        <taxon>Planctomycetota</taxon>
        <taxon>Planctomycetia</taxon>
        <taxon>Pirellulales</taxon>
        <taxon>Pirellulaceae</taxon>
        <taxon>Novipirellula</taxon>
    </lineage>
</organism>
<evidence type="ECO:0000259" key="8">
    <source>
        <dbReference type="PROSITE" id="PS50045"/>
    </source>
</evidence>
<gene>
    <name evidence="9" type="primary">zraR_3</name>
    <name evidence="9" type="ORF">Q31b_11080</name>
</gene>
<dbReference type="Gene3D" id="3.40.50.300">
    <property type="entry name" value="P-loop containing nucleotide triphosphate hydrolases"/>
    <property type="match status" value="1"/>
</dbReference>
<dbReference type="SMART" id="SM00382">
    <property type="entry name" value="AAA"/>
    <property type="match status" value="1"/>
</dbReference>
<evidence type="ECO:0000313" key="9">
    <source>
        <dbReference type="EMBL" id="TWU45932.1"/>
    </source>
</evidence>
<dbReference type="CDD" id="cd00009">
    <property type="entry name" value="AAA"/>
    <property type="match status" value="1"/>
</dbReference>
<dbReference type="PROSITE" id="PS00688">
    <property type="entry name" value="SIGMA54_INTERACT_3"/>
    <property type="match status" value="1"/>
</dbReference>
<dbReference type="Gene3D" id="1.10.10.60">
    <property type="entry name" value="Homeodomain-like"/>
    <property type="match status" value="1"/>
</dbReference>
<dbReference type="InterPro" id="IPR002078">
    <property type="entry name" value="Sigma_54_int"/>
</dbReference>
<dbReference type="SUPFAM" id="SSF49879">
    <property type="entry name" value="SMAD/FHA domain"/>
    <property type="match status" value="1"/>
</dbReference>
<dbReference type="PANTHER" id="PTHR32071">
    <property type="entry name" value="TRANSCRIPTIONAL REGULATORY PROTEIN"/>
    <property type="match status" value="1"/>
</dbReference>
<dbReference type="Gene3D" id="1.10.8.60">
    <property type="match status" value="1"/>
</dbReference>
<evidence type="ECO:0000313" key="10">
    <source>
        <dbReference type="Proteomes" id="UP000315471"/>
    </source>
</evidence>
<dbReference type="InterPro" id="IPR025943">
    <property type="entry name" value="Sigma_54_int_dom_ATP-bd_2"/>
</dbReference>
<dbReference type="Gene3D" id="2.60.200.20">
    <property type="match status" value="1"/>
</dbReference>
<dbReference type="RefSeq" id="WP_146598541.1">
    <property type="nucleotide sequence ID" value="NZ_SJPY01000001.1"/>
</dbReference>
<accession>A0A5C6EA98</accession>
<dbReference type="InterPro" id="IPR025944">
    <property type="entry name" value="Sigma_54_int_dom_CS"/>
</dbReference>
<dbReference type="CDD" id="cd00060">
    <property type="entry name" value="FHA"/>
    <property type="match status" value="1"/>
</dbReference>
<dbReference type="PROSITE" id="PS00675">
    <property type="entry name" value="SIGMA54_INTERACT_1"/>
    <property type="match status" value="1"/>
</dbReference>
<reference evidence="9 10" key="1">
    <citation type="submission" date="2019-02" db="EMBL/GenBank/DDBJ databases">
        <title>Deep-cultivation of Planctomycetes and their phenomic and genomic characterization uncovers novel biology.</title>
        <authorList>
            <person name="Wiegand S."/>
            <person name="Jogler M."/>
            <person name="Boedeker C."/>
            <person name="Pinto D."/>
            <person name="Vollmers J."/>
            <person name="Rivas-Marin E."/>
            <person name="Kohn T."/>
            <person name="Peeters S.H."/>
            <person name="Heuer A."/>
            <person name="Rast P."/>
            <person name="Oberbeckmann S."/>
            <person name="Bunk B."/>
            <person name="Jeske O."/>
            <person name="Meyerdierks A."/>
            <person name="Storesund J.E."/>
            <person name="Kallscheuer N."/>
            <person name="Luecker S."/>
            <person name="Lage O.M."/>
            <person name="Pohl T."/>
            <person name="Merkel B.J."/>
            <person name="Hornburger P."/>
            <person name="Mueller R.-W."/>
            <person name="Bruemmer F."/>
            <person name="Labrenz M."/>
            <person name="Spormann A.M."/>
            <person name="Op Den Camp H."/>
            <person name="Overmann J."/>
            <person name="Amann R."/>
            <person name="Jetten M.S.M."/>
            <person name="Mascher T."/>
            <person name="Medema M.H."/>
            <person name="Devos D.P."/>
            <person name="Kaster A.-K."/>
            <person name="Ovreas L."/>
            <person name="Rohde M."/>
            <person name="Galperin M.Y."/>
            <person name="Jogler C."/>
        </authorList>
    </citation>
    <scope>NUCLEOTIDE SEQUENCE [LARGE SCALE GENOMIC DNA]</scope>
    <source>
        <strain evidence="9 10">Q31b</strain>
    </source>
</reference>
<dbReference type="AlphaFoldDB" id="A0A5C6EA98"/>
<evidence type="ECO:0000256" key="5">
    <source>
        <dbReference type="ARBA" id="ARBA00023163"/>
    </source>
</evidence>
<dbReference type="SMART" id="SM00065">
    <property type="entry name" value="GAF"/>
    <property type="match status" value="1"/>
</dbReference>
<protein>
    <submittedName>
        <fullName evidence="9">Transcriptional regulatory protein ZraR</fullName>
    </submittedName>
</protein>
<evidence type="ECO:0000256" key="2">
    <source>
        <dbReference type="ARBA" id="ARBA00022840"/>
    </source>
</evidence>
<dbReference type="InterPro" id="IPR002197">
    <property type="entry name" value="HTH_Fis"/>
</dbReference>
<dbReference type="InterPro" id="IPR000253">
    <property type="entry name" value="FHA_dom"/>
</dbReference>
<keyword evidence="3" id="KW-0805">Transcription regulation</keyword>
<dbReference type="InterPro" id="IPR029016">
    <property type="entry name" value="GAF-like_dom_sf"/>
</dbReference>
<dbReference type="SUPFAM" id="SSF55781">
    <property type="entry name" value="GAF domain-like"/>
    <property type="match status" value="1"/>
</dbReference>
<dbReference type="PANTHER" id="PTHR32071:SF57">
    <property type="entry name" value="C4-DICARBOXYLATE TRANSPORT TRANSCRIPTIONAL REGULATORY PROTEIN DCTD"/>
    <property type="match status" value="1"/>
</dbReference>
<feature type="compositionally biased region" description="Polar residues" evidence="6">
    <location>
        <begin position="12"/>
        <end position="28"/>
    </location>
</feature>
<keyword evidence="4" id="KW-0238">DNA-binding</keyword>
<dbReference type="InterPro" id="IPR058031">
    <property type="entry name" value="AAA_lid_NorR"/>
</dbReference>
<evidence type="ECO:0000259" key="7">
    <source>
        <dbReference type="PROSITE" id="PS50006"/>
    </source>
</evidence>
<dbReference type="FunFam" id="3.40.50.300:FF:000006">
    <property type="entry name" value="DNA-binding transcriptional regulator NtrC"/>
    <property type="match status" value="1"/>
</dbReference>
<dbReference type="PROSITE" id="PS00676">
    <property type="entry name" value="SIGMA54_INTERACT_2"/>
    <property type="match status" value="1"/>
</dbReference>
<dbReference type="Pfam" id="PF00498">
    <property type="entry name" value="FHA"/>
    <property type="match status" value="1"/>
</dbReference>
<feature type="region of interest" description="Disordered" evidence="6">
    <location>
        <begin position="1"/>
        <end position="28"/>
    </location>
</feature>
<dbReference type="InterPro" id="IPR003593">
    <property type="entry name" value="AAA+_ATPase"/>
</dbReference>
<evidence type="ECO:0000256" key="4">
    <source>
        <dbReference type="ARBA" id="ARBA00023125"/>
    </source>
</evidence>
<dbReference type="Pfam" id="PF02954">
    <property type="entry name" value="HTH_8"/>
    <property type="match status" value="1"/>
</dbReference>
<dbReference type="Pfam" id="PF01590">
    <property type="entry name" value="GAF"/>
    <property type="match status" value="1"/>
</dbReference>
<dbReference type="InterPro" id="IPR027417">
    <property type="entry name" value="P-loop_NTPase"/>
</dbReference>
<sequence length="696" mass="76550">MILPHIPYSPKLTDSVSSDSVSNEQQNHASANQQGAYLVLQSAGRWSDVFRLSPPCEAVIGRASSNQIVVRSEQASRRHARIFWANSGWMIEDLGSRNGTFVAGSVVRDPRRLRSGDKIQIAGFAIFFTDRLGGGLGSSTGSDLGSHRGQDQATDQITMEIDADSITDRRRYSDYLRGCSQQRAVTGSLLKLAFALAQLNRLEDAVATVLDALESQLQLDTAGVYLGESVSLLEDAAPIASMGEIPLVGTRQSGVRSYRRPPETLIQNVANERGKALLARNVLGDKQLAAENSRGEIEVESIILAPICDHQDRVLGMIHLTTAGGIRPFDSEDLQWVVAAAEILAESLSRLADHDRLAKSLRRNRHRADVLQRQLSDKVRIVGKSDAIAEVTRKIALAAPTGATVLIRGESGVGKELVAAALHHTSDRSEGPLVCLNCAALSDSLLESELFGHEKGAFTGATERKRGKFEMADGGTLMLDEIGEMNSELQAKLLRVLEGHPFERVGGHEPIRVDVRVVAATNRDLQAMVGEGTFRQDLYYRLHVVEIFVPPLRARQHDCLLLATFFLDQFNRQMGRRVEGFTRSAQQKLLGYHWPGNIRELRNVVERAVVLNQKTVIDENDLVLSPAELGRPDTKGKPNQGDPLDLEISLAKLEQQHIERVLRYTDGNKSRASAILGIERSTLDRKRKKYAAEAND</sequence>
<dbReference type="GO" id="GO:0043565">
    <property type="term" value="F:sequence-specific DNA binding"/>
    <property type="evidence" value="ECO:0007669"/>
    <property type="project" value="InterPro"/>
</dbReference>
<dbReference type="Pfam" id="PF25601">
    <property type="entry name" value="AAA_lid_14"/>
    <property type="match status" value="1"/>
</dbReference>
<dbReference type="Pfam" id="PF00158">
    <property type="entry name" value="Sigma54_activat"/>
    <property type="match status" value="1"/>
</dbReference>
<dbReference type="GO" id="GO:0006355">
    <property type="term" value="P:regulation of DNA-templated transcription"/>
    <property type="evidence" value="ECO:0007669"/>
    <property type="project" value="InterPro"/>
</dbReference>
<dbReference type="PROSITE" id="PS50045">
    <property type="entry name" value="SIGMA54_INTERACT_4"/>
    <property type="match status" value="1"/>
</dbReference>
<evidence type="ECO:0000256" key="1">
    <source>
        <dbReference type="ARBA" id="ARBA00022741"/>
    </source>
</evidence>
<keyword evidence="2" id="KW-0067">ATP-binding</keyword>
<dbReference type="OrthoDB" id="9761019at2"/>
<dbReference type="InterPro" id="IPR008984">
    <property type="entry name" value="SMAD_FHA_dom_sf"/>
</dbReference>
<keyword evidence="1" id="KW-0547">Nucleotide-binding</keyword>
<dbReference type="PRINTS" id="PR01590">
    <property type="entry name" value="HTHFIS"/>
</dbReference>
<feature type="domain" description="Sigma-54 factor interaction" evidence="8">
    <location>
        <begin position="381"/>
        <end position="610"/>
    </location>
</feature>
<dbReference type="Proteomes" id="UP000315471">
    <property type="component" value="Unassembled WGS sequence"/>
</dbReference>
<evidence type="ECO:0000256" key="3">
    <source>
        <dbReference type="ARBA" id="ARBA00023015"/>
    </source>
</evidence>
<dbReference type="Gene3D" id="3.30.450.40">
    <property type="match status" value="1"/>
</dbReference>
<dbReference type="InterPro" id="IPR009057">
    <property type="entry name" value="Homeodomain-like_sf"/>
</dbReference>
<dbReference type="SUPFAM" id="SSF52540">
    <property type="entry name" value="P-loop containing nucleoside triphosphate hydrolases"/>
    <property type="match status" value="1"/>
</dbReference>
<dbReference type="InterPro" id="IPR003018">
    <property type="entry name" value="GAF"/>
</dbReference>
<evidence type="ECO:0000256" key="6">
    <source>
        <dbReference type="SAM" id="MobiDB-lite"/>
    </source>
</evidence>
<dbReference type="InterPro" id="IPR025662">
    <property type="entry name" value="Sigma_54_int_dom_ATP-bd_1"/>
</dbReference>
<feature type="domain" description="FHA" evidence="7">
    <location>
        <begin position="58"/>
        <end position="107"/>
    </location>
</feature>
<dbReference type="PROSITE" id="PS50006">
    <property type="entry name" value="FHA_DOMAIN"/>
    <property type="match status" value="1"/>
</dbReference>